<dbReference type="Proteomes" id="UP000069773">
    <property type="component" value="Unassembled WGS sequence"/>
</dbReference>
<keyword evidence="2" id="KW-1185">Reference proteome</keyword>
<dbReference type="EMBL" id="BCTA01000070">
    <property type="protein sequence ID" value="GAT11595.1"/>
    <property type="molecule type" value="Genomic_DNA"/>
</dbReference>
<proteinExistence type="predicted"/>
<gene>
    <name evidence="1" type="ORF">RMCN_4728</name>
</gene>
<protein>
    <submittedName>
        <fullName evidence="1">Anti-sigma-factor antagonist</fullName>
    </submittedName>
</protein>
<organism evidence="1 2">
    <name type="scientific">Mycolicibacterium novocastrense</name>
    <name type="common">Mycobacterium novocastrense</name>
    <dbReference type="NCBI Taxonomy" id="59813"/>
    <lineage>
        <taxon>Bacteria</taxon>
        <taxon>Bacillati</taxon>
        <taxon>Actinomycetota</taxon>
        <taxon>Actinomycetes</taxon>
        <taxon>Mycobacteriales</taxon>
        <taxon>Mycobacteriaceae</taxon>
        <taxon>Mycolicibacterium</taxon>
    </lineage>
</organism>
<comment type="caution">
    <text evidence="1">The sequence shown here is derived from an EMBL/GenBank/DDBJ whole genome shotgun (WGS) entry which is preliminary data.</text>
</comment>
<reference evidence="1 2" key="1">
    <citation type="journal article" date="2016" name="Genome Announc.">
        <title>Draft Genome Sequences of Five Rapidly Growing Mycobacterium Species, M. thermoresistibile, M. fortuitum subsp. acetamidolyticum, M. canariasense, M. brisbanense, and M. novocastrense.</title>
        <authorList>
            <person name="Katahira K."/>
            <person name="Ogura Y."/>
            <person name="Gotoh Y."/>
            <person name="Hayashi T."/>
        </authorList>
    </citation>
    <scope>NUCLEOTIDE SEQUENCE [LARGE SCALE GENOMIC DNA]</scope>
    <source>
        <strain evidence="1 2">JCM18114</strain>
    </source>
</reference>
<evidence type="ECO:0000313" key="2">
    <source>
        <dbReference type="Proteomes" id="UP000069773"/>
    </source>
</evidence>
<name>A0ABQ0KQ76_MYCNV</name>
<sequence length="65" mass="6925">MCRANKLMGASALPRGIRPQAQISYSEAMTHYGVEVRAVPRRLAAQDHALAPDDIAGESFRTGGG</sequence>
<accession>A0ABQ0KQ76</accession>
<evidence type="ECO:0000313" key="1">
    <source>
        <dbReference type="EMBL" id="GAT11595.1"/>
    </source>
</evidence>